<feature type="compositionally biased region" description="Polar residues" evidence="1">
    <location>
        <begin position="749"/>
        <end position="774"/>
    </location>
</feature>
<dbReference type="InParanoid" id="A0A165T9E2"/>
<feature type="compositionally biased region" description="Acidic residues" evidence="1">
    <location>
        <begin position="792"/>
        <end position="820"/>
    </location>
</feature>
<dbReference type="STRING" id="1314782.A0A165T9E2"/>
<evidence type="ECO:0000313" key="3">
    <source>
        <dbReference type="Proteomes" id="UP000076761"/>
    </source>
</evidence>
<reference evidence="2 3" key="1">
    <citation type="journal article" date="2016" name="Mol. Biol. Evol.">
        <title>Comparative Genomics of Early-Diverging Mushroom-Forming Fungi Provides Insights into the Origins of Lignocellulose Decay Capabilities.</title>
        <authorList>
            <person name="Nagy L.G."/>
            <person name="Riley R."/>
            <person name="Tritt A."/>
            <person name="Adam C."/>
            <person name="Daum C."/>
            <person name="Floudas D."/>
            <person name="Sun H."/>
            <person name="Yadav J.S."/>
            <person name="Pangilinan J."/>
            <person name="Larsson K.H."/>
            <person name="Matsuura K."/>
            <person name="Barry K."/>
            <person name="Labutti K."/>
            <person name="Kuo R."/>
            <person name="Ohm R.A."/>
            <person name="Bhattacharya S.S."/>
            <person name="Shirouzu T."/>
            <person name="Yoshinaga Y."/>
            <person name="Martin F.M."/>
            <person name="Grigoriev I.V."/>
            <person name="Hibbett D.S."/>
        </authorList>
    </citation>
    <scope>NUCLEOTIDE SEQUENCE [LARGE SCALE GENOMIC DNA]</scope>
    <source>
        <strain evidence="2 3">HHB14362 ss-1</strain>
    </source>
</reference>
<dbReference type="AlphaFoldDB" id="A0A165T9E2"/>
<dbReference type="Pfam" id="PF10336">
    <property type="entry name" value="DUF2420"/>
    <property type="match status" value="1"/>
</dbReference>
<feature type="compositionally biased region" description="Acidic residues" evidence="1">
    <location>
        <begin position="581"/>
        <end position="605"/>
    </location>
</feature>
<feature type="compositionally biased region" description="Acidic residues" evidence="1">
    <location>
        <begin position="646"/>
        <end position="675"/>
    </location>
</feature>
<gene>
    <name evidence="2" type="ORF">NEOLEDRAFT_1132385</name>
</gene>
<feature type="region of interest" description="Disordered" evidence="1">
    <location>
        <begin position="262"/>
        <end position="313"/>
    </location>
</feature>
<feature type="region of interest" description="Disordered" evidence="1">
    <location>
        <begin position="749"/>
        <end position="868"/>
    </location>
</feature>
<protein>
    <submittedName>
        <fullName evidence="2">Uncharacterized protein</fullName>
    </submittedName>
</protein>
<keyword evidence="3" id="KW-1185">Reference proteome</keyword>
<name>A0A165T9E2_9AGAM</name>
<feature type="region of interest" description="Disordered" evidence="1">
    <location>
        <begin position="196"/>
        <end position="249"/>
    </location>
</feature>
<dbReference type="Proteomes" id="UP000076761">
    <property type="component" value="Unassembled WGS sequence"/>
</dbReference>
<feature type="compositionally biased region" description="Polar residues" evidence="1">
    <location>
        <begin position="196"/>
        <end position="210"/>
    </location>
</feature>
<proteinExistence type="predicted"/>
<organism evidence="2 3">
    <name type="scientific">Neolentinus lepideus HHB14362 ss-1</name>
    <dbReference type="NCBI Taxonomy" id="1314782"/>
    <lineage>
        <taxon>Eukaryota</taxon>
        <taxon>Fungi</taxon>
        <taxon>Dikarya</taxon>
        <taxon>Basidiomycota</taxon>
        <taxon>Agaricomycotina</taxon>
        <taxon>Agaricomycetes</taxon>
        <taxon>Gloeophyllales</taxon>
        <taxon>Gloeophyllaceae</taxon>
        <taxon>Neolentinus</taxon>
    </lineage>
</organism>
<evidence type="ECO:0000256" key="1">
    <source>
        <dbReference type="SAM" id="MobiDB-lite"/>
    </source>
</evidence>
<feature type="region of interest" description="Disordered" evidence="1">
    <location>
        <begin position="559"/>
        <end position="693"/>
    </location>
</feature>
<dbReference type="InterPro" id="IPR018822">
    <property type="entry name" value="UPF0646"/>
</dbReference>
<sequence>MSTVTMTDSYDTQMMDYSGDIDMQMQGSFDGWFNPESTMVEDGIMDDLVDVDHEGVEVDMEADVGESAEFEMIDDVENGPLPDAGLVDVEVYDVSLMASPAIVDSAHVGEAVQGPGTQEQPGMYTESPAIHAVESSLHGQEGQVTHVAQSQSHVPAADYQASGAPASTVDLLQEAPDSAVAHLEALSDSEIAYSAPPSSFVTSADDQQPNDVGGRQDVSEGPGVGTSEQASKDAHASPEEEVPLVHPEDVESFIPLEAVTLDEGRHPPDASPPTAGPVNSSPSKQDEGITPTTLDRQHEPATPPTSGDQLLPVVNVRDVEKKCTAPECESSVLDDSIGLAEGLGSSGGHESKDVQEDPHRISEGVYIDPPPAVLLTLPESSSPSECCLFNQPSSSSGTLSPVEERGSPVPDYLLFLHQRPVLYYESLRDVFDALRREEHLTSLAGAITGELCLEAYDLQLVISEDNVFARDISLHDLNVLHDGFGLAGPLRLRLSFISPRFITRYHELRQQLGQLTVTGDSRDSAQGNDELVVTEESSPVPASHAEVAKVQHTEVPDAGDELEHDQDEGTSPNDDRPEAQDVQDSDNFVDEDAPDDAGDDADEGGDQQAASDVPQVNVDVEGEESEQTDSVSSTTLDADGVHDPPEAEGDGTYDDFEYADVNEDDDERFGEDLSEELGGTGEADDALLPEDNIPLQIGPGDLIEAGEVIELATVVESVPPLEPEGVEGRILAVPEQATDADYSNYQGSLQLAEQGDLTSDQHQVPTGETENDANCFTEPLDDHQEELSNNVSEEDVTYDDDQEQWDDDLTDTDATWDADTESGLVEDDHVVSHKNSKRTFEEVDDDEDSDGKEASPTPSPNSKRMRRD</sequence>
<dbReference type="OrthoDB" id="2507795at2759"/>
<feature type="compositionally biased region" description="Acidic residues" evidence="1">
    <location>
        <begin position="559"/>
        <end position="568"/>
    </location>
</feature>
<dbReference type="EMBL" id="KV425567">
    <property type="protein sequence ID" value="KZT26339.1"/>
    <property type="molecule type" value="Genomic_DNA"/>
</dbReference>
<accession>A0A165T9E2</accession>
<evidence type="ECO:0000313" key="2">
    <source>
        <dbReference type="EMBL" id="KZT26339.1"/>
    </source>
</evidence>